<feature type="non-terminal residue" evidence="2">
    <location>
        <position position="1"/>
    </location>
</feature>
<dbReference type="PROSITE" id="PS00108">
    <property type="entry name" value="PROTEIN_KINASE_ST"/>
    <property type="match status" value="1"/>
</dbReference>
<evidence type="ECO:0000313" key="3">
    <source>
        <dbReference type="Proteomes" id="UP000076532"/>
    </source>
</evidence>
<evidence type="ECO:0000313" key="2">
    <source>
        <dbReference type="EMBL" id="KZP16868.1"/>
    </source>
</evidence>
<dbReference type="InterPro" id="IPR011009">
    <property type="entry name" value="Kinase-like_dom_sf"/>
</dbReference>
<reference evidence="2 3" key="1">
    <citation type="journal article" date="2016" name="Mol. Biol. Evol.">
        <title>Comparative Genomics of Early-Diverging Mushroom-Forming Fungi Provides Insights into the Origins of Lignocellulose Decay Capabilities.</title>
        <authorList>
            <person name="Nagy L.G."/>
            <person name="Riley R."/>
            <person name="Tritt A."/>
            <person name="Adam C."/>
            <person name="Daum C."/>
            <person name="Floudas D."/>
            <person name="Sun H."/>
            <person name="Yadav J.S."/>
            <person name="Pangilinan J."/>
            <person name="Larsson K.H."/>
            <person name="Matsuura K."/>
            <person name="Barry K."/>
            <person name="Labutti K."/>
            <person name="Kuo R."/>
            <person name="Ohm R.A."/>
            <person name="Bhattacharya S.S."/>
            <person name="Shirouzu T."/>
            <person name="Yoshinaga Y."/>
            <person name="Martin F.M."/>
            <person name="Grigoriev I.V."/>
            <person name="Hibbett D.S."/>
        </authorList>
    </citation>
    <scope>NUCLEOTIDE SEQUENCE [LARGE SCALE GENOMIC DNA]</scope>
    <source>
        <strain evidence="2 3">CBS 109695</strain>
    </source>
</reference>
<dbReference type="STRING" id="436010.A0A166FJE1"/>
<evidence type="ECO:0000259" key="1">
    <source>
        <dbReference type="PROSITE" id="PS50011"/>
    </source>
</evidence>
<protein>
    <submittedName>
        <fullName evidence="2">Kinase-like protein</fullName>
    </submittedName>
</protein>
<dbReference type="InterPro" id="IPR001245">
    <property type="entry name" value="Ser-Thr/Tyr_kinase_cat_dom"/>
</dbReference>
<keyword evidence="3" id="KW-1185">Reference proteome</keyword>
<dbReference type="GO" id="GO:0005524">
    <property type="term" value="F:ATP binding"/>
    <property type="evidence" value="ECO:0007669"/>
    <property type="project" value="InterPro"/>
</dbReference>
<dbReference type="Gene3D" id="1.10.510.10">
    <property type="entry name" value="Transferase(Phosphotransferase) domain 1"/>
    <property type="match status" value="1"/>
</dbReference>
<feature type="non-terminal residue" evidence="2">
    <location>
        <position position="197"/>
    </location>
</feature>
<dbReference type="SMART" id="SM00220">
    <property type="entry name" value="S_TKc"/>
    <property type="match status" value="1"/>
</dbReference>
<dbReference type="GO" id="GO:0004674">
    <property type="term" value="F:protein serine/threonine kinase activity"/>
    <property type="evidence" value="ECO:0007669"/>
    <property type="project" value="TreeGrafter"/>
</dbReference>
<name>A0A166FJE1_9AGAM</name>
<sequence>EFLAANVSDETPFIVMPYMENGNARDYLKSHRKCDRVKLLRDASLGLSYIHESRIVHADIKAVNILIDDAGRAVITDFGISRVESDITSTRHTGSRNWMAPELFNGKVPDLRCDVYSFGITIYEVVSFILFVLTGKMPFGDLLEDDKFLAAVVGRDVRPPVSLDPPEGDKVWDLAEDCWSGSATKRPTAGVICERLE</sequence>
<dbReference type="EMBL" id="KV417588">
    <property type="protein sequence ID" value="KZP16868.1"/>
    <property type="molecule type" value="Genomic_DNA"/>
</dbReference>
<dbReference type="Proteomes" id="UP000076532">
    <property type="component" value="Unassembled WGS sequence"/>
</dbReference>
<feature type="domain" description="Protein kinase" evidence="1">
    <location>
        <begin position="1"/>
        <end position="197"/>
    </location>
</feature>
<dbReference type="Pfam" id="PF07714">
    <property type="entry name" value="PK_Tyr_Ser-Thr"/>
    <property type="match status" value="1"/>
</dbReference>
<dbReference type="InterPro" id="IPR008271">
    <property type="entry name" value="Ser/Thr_kinase_AS"/>
</dbReference>
<dbReference type="InterPro" id="IPR051681">
    <property type="entry name" value="Ser/Thr_Kinases-Pseudokinases"/>
</dbReference>
<dbReference type="AlphaFoldDB" id="A0A166FJE1"/>
<dbReference type="PANTHER" id="PTHR44329:SF214">
    <property type="entry name" value="PROTEIN KINASE DOMAIN-CONTAINING PROTEIN"/>
    <property type="match status" value="1"/>
</dbReference>
<dbReference type="OrthoDB" id="26722at2759"/>
<accession>A0A166FJE1</accession>
<dbReference type="PROSITE" id="PS50011">
    <property type="entry name" value="PROTEIN_KINASE_DOM"/>
    <property type="match status" value="1"/>
</dbReference>
<dbReference type="InterPro" id="IPR000719">
    <property type="entry name" value="Prot_kinase_dom"/>
</dbReference>
<gene>
    <name evidence="2" type="ORF">FIBSPDRAFT_692533</name>
</gene>
<dbReference type="PRINTS" id="PR00109">
    <property type="entry name" value="TYRKINASE"/>
</dbReference>
<proteinExistence type="predicted"/>
<dbReference type="SUPFAM" id="SSF56112">
    <property type="entry name" value="Protein kinase-like (PK-like)"/>
    <property type="match status" value="1"/>
</dbReference>
<organism evidence="2 3">
    <name type="scientific">Athelia psychrophila</name>
    <dbReference type="NCBI Taxonomy" id="1759441"/>
    <lineage>
        <taxon>Eukaryota</taxon>
        <taxon>Fungi</taxon>
        <taxon>Dikarya</taxon>
        <taxon>Basidiomycota</taxon>
        <taxon>Agaricomycotina</taxon>
        <taxon>Agaricomycetes</taxon>
        <taxon>Agaricomycetidae</taxon>
        <taxon>Atheliales</taxon>
        <taxon>Atheliaceae</taxon>
        <taxon>Athelia</taxon>
    </lineage>
</organism>
<dbReference type="PANTHER" id="PTHR44329">
    <property type="entry name" value="SERINE/THREONINE-PROTEIN KINASE TNNI3K-RELATED"/>
    <property type="match status" value="1"/>
</dbReference>